<dbReference type="InterPro" id="IPR027417">
    <property type="entry name" value="P-loop_NTPase"/>
</dbReference>
<comment type="similarity">
    <text evidence="1">Belongs to the TRAFAC class TrmE-Era-EngA-EngB-Septin-like GTPase superfamily. AIG1/Toc34/Toc159-like paraseptin GTPase family. IAN subfamily.</text>
</comment>
<comment type="caution">
    <text evidence="5">The sequence shown here is derived from an EMBL/GenBank/DDBJ whole genome shotgun (WGS) entry which is preliminary data.</text>
</comment>
<evidence type="ECO:0000259" key="4">
    <source>
        <dbReference type="Pfam" id="PF04548"/>
    </source>
</evidence>
<dbReference type="Gene3D" id="3.40.50.300">
    <property type="entry name" value="P-loop containing nucleotide triphosphate hydrolases"/>
    <property type="match status" value="1"/>
</dbReference>
<feature type="region of interest" description="Disordered" evidence="3">
    <location>
        <begin position="222"/>
        <end position="247"/>
    </location>
</feature>
<feature type="compositionally biased region" description="Basic and acidic residues" evidence="3">
    <location>
        <begin position="188"/>
        <end position="204"/>
    </location>
</feature>
<feature type="region of interest" description="Disordered" evidence="3">
    <location>
        <begin position="182"/>
        <end position="204"/>
    </location>
</feature>
<accession>A0A9D3M1P5</accession>
<feature type="region of interest" description="Disordered" evidence="3">
    <location>
        <begin position="259"/>
        <end position="301"/>
    </location>
</feature>
<keyword evidence="6" id="KW-1185">Reference proteome</keyword>
<evidence type="ECO:0000256" key="2">
    <source>
        <dbReference type="ARBA" id="ARBA00022741"/>
    </source>
</evidence>
<dbReference type="AlphaFoldDB" id="A0A9D3M1P5"/>
<keyword evidence="2" id="KW-0547">Nucleotide-binding</keyword>
<evidence type="ECO:0000313" key="6">
    <source>
        <dbReference type="Proteomes" id="UP001044222"/>
    </source>
</evidence>
<gene>
    <name evidence="5" type="ORF">ANANG_G00186940</name>
</gene>
<evidence type="ECO:0000256" key="1">
    <source>
        <dbReference type="ARBA" id="ARBA00008535"/>
    </source>
</evidence>
<name>A0A9D3M1P5_ANGAN</name>
<protein>
    <recommendedName>
        <fullName evidence="4">AIG1-type G domain-containing protein</fullName>
    </recommendedName>
</protein>
<dbReference type="Pfam" id="PF04548">
    <property type="entry name" value="AIG1"/>
    <property type="match status" value="1"/>
</dbReference>
<evidence type="ECO:0000313" key="5">
    <source>
        <dbReference type="EMBL" id="KAG5840261.1"/>
    </source>
</evidence>
<dbReference type="EMBL" id="JAFIRN010000010">
    <property type="protein sequence ID" value="KAG5840261.1"/>
    <property type="molecule type" value="Genomic_DNA"/>
</dbReference>
<proteinExistence type="inferred from homology"/>
<dbReference type="SUPFAM" id="SSF52540">
    <property type="entry name" value="P-loop containing nucleoside triphosphate hydrolases"/>
    <property type="match status" value="1"/>
</dbReference>
<dbReference type="InterPro" id="IPR006703">
    <property type="entry name" value="G_AIG1"/>
</dbReference>
<evidence type="ECO:0000256" key="3">
    <source>
        <dbReference type="SAM" id="MobiDB-lite"/>
    </source>
</evidence>
<dbReference type="GO" id="GO:0005525">
    <property type="term" value="F:GTP binding"/>
    <property type="evidence" value="ECO:0007669"/>
    <property type="project" value="InterPro"/>
</dbReference>
<dbReference type="PANTHER" id="PTHR32046:SF14">
    <property type="match status" value="1"/>
</dbReference>
<dbReference type="Proteomes" id="UP001044222">
    <property type="component" value="Chromosome 10"/>
</dbReference>
<sequence length="566" mass="62676">MAVFSSESGLCFNEANESFTIYEERFAQFIEANGIEEGKQRAVFLSVVGPKTFSLLTDLVAPKKPSETPLADLLKVLRDFYVPKKNVVSERYSFRARKQQSGESLAEYVPALKRLAASCEFGLTLEQQLSDQLVYGISSEELRTKLCSAAHGEQLNWAKAMDIVNNFECTTTSLRTFQQTPLRTDSVSSHEGKACARGTAEKTHDREEILGARETTFNTCLGEEHPARETVNQGNSSGRPCPFPESTTAEGETLYIAKEPASMGPRATGLKSQSALGDSRRPPGSSSQTDLEEPKKDDRIQGANKIKNQIKNKNIFTPLSPGNPAIYKLNLKSTGNDQVCIKDFGSEVLGKRNKTIMLLGATGSGKTTLINGMINYILGVEWKDEWRFKLIDEVTNKTQAESQTSEVTAYQIHHNEGFKVPYSFTIIDTPGFGDTRGIKQDKEITEKIRQFFTRQDGIASIDAVCFVVQSALARLTHTQKYIFEAVLSIFGKDIASNIISMITFADGQKPPVLEAIRAADIPCATKKMGPFFISNSTTLPFMPQINKQMMRKAVLTRCSGKWEKEA</sequence>
<feature type="domain" description="AIG1-type G" evidence="4">
    <location>
        <begin position="354"/>
        <end position="507"/>
    </location>
</feature>
<reference evidence="5" key="1">
    <citation type="submission" date="2021-01" db="EMBL/GenBank/DDBJ databases">
        <title>A chromosome-scale assembly of European eel, Anguilla anguilla.</title>
        <authorList>
            <person name="Henkel C."/>
            <person name="Jong-Raadsen S.A."/>
            <person name="Dufour S."/>
            <person name="Weltzien F.-A."/>
            <person name="Palstra A.P."/>
            <person name="Pelster B."/>
            <person name="Spaink H.P."/>
            <person name="Van Den Thillart G.E."/>
            <person name="Jansen H."/>
            <person name="Zahm M."/>
            <person name="Klopp C."/>
            <person name="Cedric C."/>
            <person name="Louis A."/>
            <person name="Berthelot C."/>
            <person name="Parey E."/>
            <person name="Roest Crollius H."/>
            <person name="Montfort J."/>
            <person name="Robinson-Rechavi M."/>
            <person name="Bucao C."/>
            <person name="Bouchez O."/>
            <person name="Gislard M."/>
            <person name="Lluch J."/>
            <person name="Milhes M."/>
            <person name="Lampietro C."/>
            <person name="Lopez Roques C."/>
            <person name="Donnadieu C."/>
            <person name="Braasch I."/>
            <person name="Desvignes T."/>
            <person name="Postlethwait J."/>
            <person name="Bobe J."/>
            <person name="Guiguen Y."/>
            <person name="Dirks R."/>
        </authorList>
    </citation>
    <scope>NUCLEOTIDE SEQUENCE</scope>
    <source>
        <strain evidence="5">Tag_6206</strain>
        <tissue evidence="5">Liver</tissue>
    </source>
</reference>
<dbReference type="PANTHER" id="PTHR32046">
    <property type="entry name" value="G DOMAIN-CONTAINING PROTEIN"/>
    <property type="match status" value="1"/>
</dbReference>
<organism evidence="5 6">
    <name type="scientific">Anguilla anguilla</name>
    <name type="common">European freshwater eel</name>
    <name type="synonym">Muraena anguilla</name>
    <dbReference type="NCBI Taxonomy" id="7936"/>
    <lineage>
        <taxon>Eukaryota</taxon>
        <taxon>Metazoa</taxon>
        <taxon>Chordata</taxon>
        <taxon>Craniata</taxon>
        <taxon>Vertebrata</taxon>
        <taxon>Euteleostomi</taxon>
        <taxon>Actinopterygii</taxon>
        <taxon>Neopterygii</taxon>
        <taxon>Teleostei</taxon>
        <taxon>Anguilliformes</taxon>
        <taxon>Anguillidae</taxon>
        <taxon>Anguilla</taxon>
    </lineage>
</organism>